<protein>
    <recommendedName>
        <fullName evidence="4">CCHC-type domain-containing protein</fullName>
    </recommendedName>
</protein>
<feature type="transmembrane region" description="Helical" evidence="3">
    <location>
        <begin position="149"/>
        <end position="169"/>
    </location>
</feature>
<dbReference type="GO" id="GO:0008270">
    <property type="term" value="F:zinc ion binding"/>
    <property type="evidence" value="ECO:0007669"/>
    <property type="project" value="UniProtKB-KW"/>
</dbReference>
<name>A0AAV6I803_9ERIC</name>
<proteinExistence type="predicted"/>
<feature type="domain" description="CCHC-type" evidence="4">
    <location>
        <begin position="793"/>
        <end position="806"/>
    </location>
</feature>
<dbReference type="InterPro" id="IPR001878">
    <property type="entry name" value="Znf_CCHC"/>
</dbReference>
<keyword evidence="3" id="KW-0472">Membrane</keyword>
<gene>
    <name evidence="5" type="ORF">RHGRI_031472</name>
</gene>
<dbReference type="AlphaFoldDB" id="A0AAV6I803"/>
<keyword evidence="3" id="KW-1133">Transmembrane helix</keyword>
<reference evidence="5" key="1">
    <citation type="submission" date="2020-08" db="EMBL/GenBank/DDBJ databases">
        <title>Plant Genome Project.</title>
        <authorList>
            <person name="Zhang R.-G."/>
        </authorList>
    </citation>
    <scope>NUCLEOTIDE SEQUENCE</scope>
    <source>
        <strain evidence="5">WSP0</strain>
        <tissue evidence="5">Leaf</tissue>
    </source>
</reference>
<feature type="region of interest" description="Disordered" evidence="2">
    <location>
        <begin position="1"/>
        <end position="34"/>
    </location>
</feature>
<dbReference type="PROSITE" id="PS50158">
    <property type="entry name" value="ZF_CCHC"/>
    <property type="match status" value="1"/>
</dbReference>
<dbReference type="PANTHER" id="PTHR35307">
    <property type="entry name" value="PROTEIN, PUTATIVE-RELATED"/>
    <property type="match status" value="1"/>
</dbReference>
<feature type="transmembrane region" description="Helical" evidence="3">
    <location>
        <begin position="210"/>
        <end position="230"/>
    </location>
</feature>
<comment type="caution">
    <text evidence="5">The sequence shown here is derived from an EMBL/GenBank/DDBJ whole genome shotgun (WGS) entry which is preliminary data.</text>
</comment>
<feature type="compositionally biased region" description="Polar residues" evidence="2">
    <location>
        <begin position="18"/>
        <end position="30"/>
    </location>
</feature>
<keyword evidence="6" id="KW-1185">Reference proteome</keyword>
<feature type="compositionally biased region" description="Basic and acidic residues" evidence="2">
    <location>
        <begin position="7"/>
        <end position="17"/>
    </location>
</feature>
<sequence>MGPSENLARDFHEKEPKTVSSTPFTLYSSDKSTEETEGQLKSCTFKQPAQNHTIKGYRKMYCDDYDIGLQDKYDSPMPWIGVYIAAASLVCSVAMAGDVIYGIRRKKLWFPCKFFTMNAASLTVLAVATKLPVDLTTAMRGRTDRIAKLSSTIFVITVMGNFLTSFAFMDNNAILTNIAALGILVITIIVNACIQMVTSAIAISIWAEEIFVISSMFFLFVILSFSVLTVPTAKRYLELKYDELHKKIPNGGKLEETEKLIDRKLKEMVKKYWVMAETSNPQFVMARSVTCTASGIMCLLTALTLVEAEIRMNSLGFTAISYSCIQLRGGNYQNELIFVENYWIQRLVEWKERPLPLRIRGVKFRKLVEDTKNLALNICIGVQFGIVAASKSVLLISIILTLPFFSCCYYGKRLNMKLISLFAAKSIHESSGPETSSAELHLSDYILQLEGEVKLPTRVLTNICNEVNQVIQKGRSQKPKYLIELLQKSSDNFEAVASFDHSQVQNCWTLPVVNLTSIAIALPVGIRNYLAYLMSRVVATVVSQSELSISHHSPAHRVMSVLLNGKNFAAWSRSFRLFLGGKGKSGWLLETEKQPSVNDPKRAQWDIDNCTILGWFFNSMEEHIYNMFMYCDTAPRLWASLTQMYAHARNDIRIYELYQEISHASQETLKLSVAEFFGYLQSRWEELAQYEPMSDFPADAASIMVKRLNRQHIYQFLMGLKKFEFENLRIQILNTSPMPSLYEVFATIDSEERRRRIVQPQGLLPTPDSSSVTDQMAFAASSSSRPPSGKIICYHCNESGHVKARCFKLHPELKQQFTRNRLSSYSSPSGPSRTVALAEKLAAFKVARLISSVSEGLSYANLVEESLSTKGDDFLSIKHAADVVWKGIELYGKWLDKDFRKLALEGKTTYEFLQTLGDMAEKTAIEFQRNITGSSKVLVATSMRSICRTILKDYESSTDAHMDENLFEQLSIMIADILGACLTNLPRVIALKCYCSAVKEREKSVRHAASLLGETEEILEILRRHQLPSLSGDRAAYIDEWCAFMKQKDPPGIVGSSNNEIAASGELHVAVDE</sequence>
<evidence type="ECO:0000313" key="5">
    <source>
        <dbReference type="EMBL" id="KAG5524816.1"/>
    </source>
</evidence>
<evidence type="ECO:0000259" key="4">
    <source>
        <dbReference type="PROSITE" id="PS50158"/>
    </source>
</evidence>
<evidence type="ECO:0000256" key="1">
    <source>
        <dbReference type="PROSITE-ProRule" id="PRU00047"/>
    </source>
</evidence>
<evidence type="ECO:0000256" key="3">
    <source>
        <dbReference type="SAM" id="Phobius"/>
    </source>
</evidence>
<keyword evidence="1" id="KW-0863">Zinc-finger</keyword>
<dbReference type="PANTHER" id="PTHR35307:SF3">
    <property type="entry name" value="DUF4220 DOMAIN-CONTAINING PROTEIN"/>
    <property type="match status" value="1"/>
</dbReference>
<keyword evidence="1" id="KW-0479">Metal-binding</keyword>
<keyword evidence="3" id="KW-0812">Transmembrane</keyword>
<feature type="transmembrane region" description="Helical" evidence="3">
    <location>
        <begin position="80"/>
        <end position="101"/>
    </location>
</feature>
<organism evidence="5 6">
    <name type="scientific">Rhododendron griersonianum</name>
    <dbReference type="NCBI Taxonomy" id="479676"/>
    <lineage>
        <taxon>Eukaryota</taxon>
        <taxon>Viridiplantae</taxon>
        <taxon>Streptophyta</taxon>
        <taxon>Embryophyta</taxon>
        <taxon>Tracheophyta</taxon>
        <taxon>Spermatophyta</taxon>
        <taxon>Magnoliopsida</taxon>
        <taxon>eudicotyledons</taxon>
        <taxon>Gunneridae</taxon>
        <taxon>Pentapetalae</taxon>
        <taxon>asterids</taxon>
        <taxon>Ericales</taxon>
        <taxon>Ericaceae</taxon>
        <taxon>Ericoideae</taxon>
        <taxon>Rhodoreae</taxon>
        <taxon>Rhododendron</taxon>
    </lineage>
</organism>
<feature type="transmembrane region" description="Helical" evidence="3">
    <location>
        <begin position="181"/>
        <end position="204"/>
    </location>
</feature>
<feature type="transmembrane region" description="Helical" evidence="3">
    <location>
        <begin position="374"/>
        <end position="405"/>
    </location>
</feature>
<dbReference type="EMBL" id="JACTNZ010000011">
    <property type="protein sequence ID" value="KAG5524816.1"/>
    <property type="molecule type" value="Genomic_DNA"/>
</dbReference>
<dbReference type="Pfam" id="PF14244">
    <property type="entry name" value="Retrotran_gag_3"/>
    <property type="match status" value="1"/>
</dbReference>
<keyword evidence="1" id="KW-0862">Zinc</keyword>
<evidence type="ECO:0000313" key="6">
    <source>
        <dbReference type="Proteomes" id="UP000823749"/>
    </source>
</evidence>
<dbReference type="GO" id="GO:0003676">
    <property type="term" value="F:nucleic acid binding"/>
    <property type="evidence" value="ECO:0007669"/>
    <property type="project" value="InterPro"/>
</dbReference>
<accession>A0AAV6I803</accession>
<dbReference type="InterPro" id="IPR029472">
    <property type="entry name" value="Copia-like_N"/>
</dbReference>
<evidence type="ECO:0000256" key="2">
    <source>
        <dbReference type="SAM" id="MobiDB-lite"/>
    </source>
</evidence>
<dbReference type="Proteomes" id="UP000823749">
    <property type="component" value="Chromosome 11"/>
</dbReference>